<organism evidence="1">
    <name type="scientific">Ackermannviridae sp. ctaCq7</name>
    <dbReference type="NCBI Taxonomy" id="2827294"/>
    <lineage>
        <taxon>Viruses</taxon>
        <taxon>Duplodnaviria</taxon>
        <taxon>Heunggongvirae</taxon>
        <taxon>Uroviricota</taxon>
        <taxon>Caudoviricetes</taxon>
        <taxon>Pantevenvirales</taxon>
        <taxon>Ackermannviridae</taxon>
    </lineage>
</organism>
<name>A0A8S5R5A0_9CAUD</name>
<reference evidence="1" key="1">
    <citation type="journal article" date="2021" name="Proc. Natl. Acad. Sci. U.S.A.">
        <title>A Catalog of Tens of Thousands of Viruses from Human Metagenomes Reveals Hidden Associations with Chronic Diseases.</title>
        <authorList>
            <person name="Tisza M.J."/>
            <person name="Buck C.B."/>
        </authorList>
    </citation>
    <scope>NUCLEOTIDE SEQUENCE</scope>
    <source>
        <strain evidence="1">CtaCq7</strain>
    </source>
</reference>
<accession>A0A8S5R5A0</accession>
<evidence type="ECO:0000313" key="1">
    <source>
        <dbReference type="EMBL" id="DAE26615.1"/>
    </source>
</evidence>
<sequence length="31" mass="3852">MNNNWYQNYPLYSVQIKRIDNVLIVYSIYNL</sequence>
<dbReference type="EMBL" id="BK015821">
    <property type="protein sequence ID" value="DAE26615.1"/>
    <property type="molecule type" value="Genomic_DNA"/>
</dbReference>
<proteinExistence type="predicted"/>
<protein>
    <submittedName>
        <fullName evidence="1">Uncharacterized protein</fullName>
    </submittedName>
</protein>